<dbReference type="EMBL" id="BQKI01000013">
    <property type="protein sequence ID" value="GJN07348.1"/>
    <property type="molecule type" value="Genomic_DNA"/>
</dbReference>
<feature type="domain" description="DUF1618" evidence="1">
    <location>
        <begin position="140"/>
        <end position="238"/>
    </location>
</feature>
<dbReference type="InterPro" id="IPR011676">
    <property type="entry name" value="DUF1618"/>
</dbReference>
<dbReference type="Proteomes" id="UP001054889">
    <property type="component" value="Unassembled WGS sequence"/>
</dbReference>
<comment type="caution">
    <text evidence="2">The sequence shown here is derived from an EMBL/GenBank/DDBJ whole genome shotgun (WGS) entry which is preliminary data.</text>
</comment>
<dbReference type="PANTHER" id="PTHR33074:SF75">
    <property type="entry name" value="OS01G0189800 PROTEIN"/>
    <property type="match status" value="1"/>
</dbReference>
<gene>
    <name evidence="2" type="primary">ga25172</name>
    <name evidence="2" type="ORF">PR202_ga25172</name>
</gene>
<name>A0AAV5D8T5_ELECO</name>
<evidence type="ECO:0000313" key="2">
    <source>
        <dbReference type="EMBL" id="GJN07348.1"/>
    </source>
</evidence>
<accession>A0AAV5D8T5</accession>
<dbReference type="PANTHER" id="PTHR33074">
    <property type="entry name" value="EXPRESSED PROTEIN-RELATED"/>
    <property type="match status" value="1"/>
</dbReference>
<keyword evidence="3" id="KW-1185">Reference proteome</keyword>
<dbReference type="Pfam" id="PF07762">
    <property type="entry name" value="DUF1618"/>
    <property type="match status" value="1"/>
</dbReference>
<organism evidence="2 3">
    <name type="scientific">Eleusine coracana subsp. coracana</name>
    <dbReference type="NCBI Taxonomy" id="191504"/>
    <lineage>
        <taxon>Eukaryota</taxon>
        <taxon>Viridiplantae</taxon>
        <taxon>Streptophyta</taxon>
        <taxon>Embryophyta</taxon>
        <taxon>Tracheophyta</taxon>
        <taxon>Spermatophyta</taxon>
        <taxon>Magnoliopsida</taxon>
        <taxon>Liliopsida</taxon>
        <taxon>Poales</taxon>
        <taxon>Poaceae</taxon>
        <taxon>PACMAD clade</taxon>
        <taxon>Chloridoideae</taxon>
        <taxon>Cynodonteae</taxon>
        <taxon>Eleusininae</taxon>
        <taxon>Eleusine</taxon>
    </lineage>
</organism>
<reference evidence="2" key="2">
    <citation type="submission" date="2021-12" db="EMBL/GenBank/DDBJ databases">
        <title>Resequencing data analysis of finger millet.</title>
        <authorList>
            <person name="Hatakeyama M."/>
            <person name="Aluri S."/>
            <person name="Balachadran M.T."/>
            <person name="Sivarajan S.R."/>
            <person name="Poveda L."/>
            <person name="Shimizu-Inatsugi R."/>
            <person name="Schlapbach R."/>
            <person name="Sreeman S.M."/>
            <person name="Shimizu K.K."/>
        </authorList>
    </citation>
    <scope>NUCLEOTIDE SEQUENCE</scope>
</reference>
<evidence type="ECO:0000313" key="3">
    <source>
        <dbReference type="Proteomes" id="UP001054889"/>
    </source>
</evidence>
<proteinExistence type="predicted"/>
<reference evidence="2" key="1">
    <citation type="journal article" date="2018" name="DNA Res.">
        <title>Multiple hybrid de novo genome assembly of finger millet, an orphan allotetraploid crop.</title>
        <authorList>
            <person name="Hatakeyama M."/>
            <person name="Aluri S."/>
            <person name="Balachadran M.T."/>
            <person name="Sivarajan S.R."/>
            <person name="Patrignani A."/>
            <person name="Gruter S."/>
            <person name="Poveda L."/>
            <person name="Shimizu-Inatsugi R."/>
            <person name="Baeten J."/>
            <person name="Francoijs K.J."/>
            <person name="Nataraja K.N."/>
            <person name="Reddy Y.A.N."/>
            <person name="Phadnis S."/>
            <person name="Ravikumar R.L."/>
            <person name="Schlapbach R."/>
            <person name="Sreeman S.M."/>
            <person name="Shimizu K.K."/>
        </authorList>
    </citation>
    <scope>NUCLEOTIDE SEQUENCE</scope>
</reference>
<evidence type="ECO:0000259" key="1">
    <source>
        <dbReference type="Pfam" id="PF07762"/>
    </source>
</evidence>
<sequence length="310" mass="35050">MRAPSRQTASHHPITWAILNERCVPGDDSDDRTMAVTSTGERIGVPFDLKEPPRISFLTVYLPDRLITSPTTESILSDAVKVIAAHRDVVLLEMNPLAATLGSDDDRIDYFVFKASGCYPCITVTRDKRRDPRYIEWDGGGRGRPQASCSLCVASSGIKFVSVDTQSCSNFGVGHWKWTCTFRITTWSLLLDDDDGYTWRKDARLYAQQLWDLDPKNRFPHVTPEFPIVNMENPNAVCFMVDNDRYGSSTTSSARARACMVEIDMKNKALLAVTDYSREGSLFRLDSTKFATDLPRYLYAGEAYKKRRQE</sequence>
<dbReference type="AlphaFoldDB" id="A0AAV5D8T5"/>
<protein>
    <recommendedName>
        <fullName evidence="1">DUF1618 domain-containing protein</fullName>
    </recommendedName>
</protein>